<dbReference type="RefSeq" id="XP_062701449.1">
    <property type="nucleotide sequence ID" value="XM_062845465.1"/>
</dbReference>
<evidence type="ECO:0008006" key="3">
    <source>
        <dbReference type="Google" id="ProtNLM"/>
    </source>
</evidence>
<sequence length="150" mass="17687">MVKQRPKLSLINNVHYRRPPRYDLGGPKQPDVATAYSQNLEEALPDEGVLDVAPLEYCWSTVKADINNAAESYIGYVERSRRNDWFDEECRAVLEEKDVARALMLQHGTRQNVERYRQKRKQQTRLFQEKKCRLEEAECEEMELPVLRMT</sequence>
<dbReference type="Proteomes" id="UP000069940">
    <property type="component" value="Unassembled WGS sequence"/>
</dbReference>
<evidence type="ECO:0000313" key="1">
    <source>
        <dbReference type="EnsemblMetazoa" id="AALFPA23_025283.P37720"/>
    </source>
</evidence>
<reference evidence="2" key="1">
    <citation type="journal article" date="2015" name="Proc. Natl. Acad. Sci. U.S.A.">
        <title>Genome sequence of the Asian Tiger mosquito, Aedes albopictus, reveals insights into its biology, genetics, and evolution.</title>
        <authorList>
            <person name="Chen X.G."/>
            <person name="Jiang X."/>
            <person name="Gu J."/>
            <person name="Xu M."/>
            <person name="Wu Y."/>
            <person name="Deng Y."/>
            <person name="Zhang C."/>
            <person name="Bonizzoni M."/>
            <person name="Dermauw W."/>
            <person name="Vontas J."/>
            <person name="Armbruster P."/>
            <person name="Huang X."/>
            <person name="Yang Y."/>
            <person name="Zhang H."/>
            <person name="He W."/>
            <person name="Peng H."/>
            <person name="Liu Y."/>
            <person name="Wu K."/>
            <person name="Chen J."/>
            <person name="Lirakis M."/>
            <person name="Topalis P."/>
            <person name="Van Leeuwen T."/>
            <person name="Hall A.B."/>
            <person name="Jiang X."/>
            <person name="Thorpe C."/>
            <person name="Mueller R.L."/>
            <person name="Sun C."/>
            <person name="Waterhouse R.M."/>
            <person name="Yan G."/>
            <person name="Tu Z.J."/>
            <person name="Fang X."/>
            <person name="James A.A."/>
        </authorList>
    </citation>
    <scope>NUCLEOTIDE SEQUENCE [LARGE SCALE GENOMIC DNA]</scope>
    <source>
        <strain evidence="2">Foshan</strain>
    </source>
</reference>
<evidence type="ECO:0000313" key="2">
    <source>
        <dbReference type="Proteomes" id="UP000069940"/>
    </source>
</evidence>
<proteinExistence type="predicted"/>
<protein>
    <recommendedName>
        <fullName evidence="3">Secreted protein</fullName>
    </recommendedName>
</protein>
<name>A0ABM2A7V2_AEDAL</name>
<keyword evidence="2" id="KW-1185">Reference proteome</keyword>
<dbReference type="GeneID" id="134285187"/>
<dbReference type="EnsemblMetazoa" id="AALFPA23_025283.R37720">
    <property type="protein sequence ID" value="AALFPA23_025283.P37720"/>
    <property type="gene ID" value="AALFPA23_025283"/>
</dbReference>
<accession>A0ABM2A7V2</accession>
<organism evidence="1 2">
    <name type="scientific">Aedes albopictus</name>
    <name type="common">Asian tiger mosquito</name>
    <name type="synonym">Stegomyia albopicta</name>
    <dbReference type="NCBI Taxonomy" id="7160"/>
    <lineage>
        <taxon>Eukaryota</taxon>
        <taxon>Metazoa</taxon>
        <taxon>Ecdysozoa</taxon>
        <taxon>Arthropoda</taxon>
        <taxon>Hexapoda</taxon>
        <taxon>Insecta</taxon>
        <taxon>Pterygota</taxon>
        <taxon>Neoptera</taxon>
        <taxon>Endopterygota</taxon>
        <taxon>Diptera</taxon>
        <taxon>Nematocera</taxon>
        <taxon>Culicoidea</taxon>
        <taxon>Culicidae</taxon>
        <taxon>Culicinae</taxon>
        <taxon>Aedini</taxon>
        <taxon>Aedes</taxon>
        <taxon>Stegomyia</taxon>
    </lineage>
</organism>
<reference evidence="1" key="2">
    <citation type="submission" date="2025-05" db="UniProtKB">
        <authorList>
            <consortium name="EnsemblMetazoa"/>
        </authorList>
    </citation>
    <scope>IDENTIFICATION</scope>
    <source>
        <strain evidence="1">Foshan</strain>
    </source>
</reference>